<protein>
    <submittedName>
        <fullName evidence="6">Uncharacterized protein</fullName>
    </submittedName>
</protein>
<evidence type="ECO:0000313" key="7">
    <source>
        <dbReference type="Proteomes" id="UP001271007"/>
    </source>
</evidence>
<dbReference type="Gene3D" id="1.20.1250.20">
    <property type="entry name" value="MFS general substrate transporter like domains"/>
    <property type="match status" value="1"/>
</dbReference>
<comment type="subcellular location">
    <subcellularLocation>
        <location evidence="1">Membrane</location>
        <topology evidence="1">Multi-pass membrane protein</topology>
    </subcellularLocation>
</comment>
<keyword evidence="3 5" id="KW-1133">Transmembrane helix</keyword>
<evidence type="ECO:0000256" key="1">
    <source>
        <dbReference type="ARBA" id="ARBA00004141"/>
    </source>
</evidence>
<proteinExistence type="predicted"/>
<keyword evidence="7" id="KW-1185">Reference proteome</keyword>
<dbReference type="PANTHER" id="PTHR42718">
    <property type="entry name" value="MAJOR FACILITATOR SUPERFAMILY MULTIDRUG TRANSPORTER MFSC"/>
    <property type="match status" value="1"/>
</dbReference>
<keyword evidence="4 5" id="KW-0472">Membrane</keyword>
<dbReference type="Proteomes" id="UP001271007">
    <property type="component" value="Unassembled WGS sequence"/>
</dbReference>
<gene>
    <name evidence="6" type="ORF">LTR09_004381</name>
</gene>
<evidence type="ECO:0000256" key="3">
    <source>
        <dbReference type="ARBA" id="ARBA00022989"/>
    </source>
</evidence>
<comment type="caution">
    <text evidence="6">The sequence shown here is derived from an EMBL/GenBank/DDBJ whole genome shotgun (WGS) entry which is preliminary data.</text>
</comment>
<dbReference type="AlphaFoldDB" id="A0AAJ0DPZ8"/>
<name>A0AAJ0DPZ8_9PEZI</name>
<sequence>MSMGIFLWYHVAGTAAAFLSAWLVPRIPAQHIVAIGNAALIVANILLATVPKGQIYWAQLFPALLVSAFTVDLIFAASQVIASGSVNRKRQGVAASLIGTLLTYGLSTGLGFAGTVEAYTNDGGHDMRAGYRNANWLAVGLAGIGLVMSITFLRVPKSTQEGWEKK</sequence>
<evidence type="ECO:0000256" key="5">
    <source>
        <dbReference type="SAM" id="Phobius"/>
    </source>
</evidence>
<feature type="transmembrane region" description="Helical" evidence="5">
    <location>
        <begin position="56"/>
        <end position="81"/>
    </location>
</feature>
<organism evidence="6 7">
    <name type="scientific">Extremus antarcticus</name>
    <dbReference type="NCBI Taxonomy" id="702011"/>
    <lineage>
        <taxon>Eukaryota</taxon>
        <taxon>Fungi</taxon>
        <taxon>Dikarya</taxon>
        <taxon>Ascomycota</taxon>
        <taxon>Pezizomycotina</taxon>
        <taxon>Dothideomycetes</taxon>
        <taxon>Dothideomycetidae</taxon>
        <taxon>Mycosphaerellales</taxon>
        <taxon>Extremaceae</taxon>
        <taxon>Extremus</taxon>
    </lineage>
</organism>
<feature type="transmembrane region" description="Helical" evidence="5">
    <location>
        <begin position="93"/>
        <end position="116"/>
    </location>
</feature>
<dbReference type="EMBL" id="JAWDJX010000011">
    <property type="protein sequence ID" value="KAK3054652.1"/>
    <property type="molecule type" value="Genomic_DNA"/>
</dbReference>
<keyword evidence="2 5" id="KW-0812">Transmembrane</keyword>
<reference evidence="6" key="1">
    <citation type="submission" date="2023-04" db="EMBL/GenBank/DDBJ databases">
        <title>Black Yeasts Isolated from many extreme environments.</title>
        <authorList>
            <person name="Coleine C."/>
            <person name="Stajich J.E."/>
            <person name="Selbmann L."/>
        </authorList>
    </citation>
    <scope>NUCLEOTIDE SEQUENCE</scope>
    <source>
        <strain evidence="6">CCFEE 5312</strain>
    </source>
</reference>
<evidence type="ECO:0000256" key="2">
    <source>
        <dbReference type="ARBA" id="ARBA00022692"/>
    </source>
</evidence>
<dbReference type="SUPFAM" id="SSF103473">
    <property type="entry name" value="MFS general substrate transporter"/>
    <property type="match status" value="1"/>
</dbReference>
<feature type="transmembrane region" description="Helical" evidence="5">
    <location>
        <begin position="31"/>
        <end position="50"/>
    </location>
</feature>
<accession>A0AAJ0DPZ8</accession>
<feature type="transmembrane region" description="Helical" evidence="5">
    <location>
        <begin position="6"/>
        <end position="24"/>
    </location>
</feature>
<feature type="transmembrane region" description="Helical" evidence="5">
    <location>
        <begin position="136"/>
        <end position="156"/>
    </location>
</feature>
<evidence type="ECO:0000313" key="6">
    <source>
        <dbReference type="EMBL" id="KAK3054652.1"/>
    </source>
</evidence>
<dbReference type="PANTHER" id="PTHR42718:SF41">
    <property type="entry name" value="MFS TRANSPORTER OF UNKOWN SPECIFICITY (AFU_ORTHOLOGUE AFUA_5G09940)-RELATED"/>
    <property type="match status" value="1"/>
</dbReference>
<dbReference type="InterPro" id="IPR036259">
    <property type="entry name" value="MFS_trans_sf"/>
</dbReference>
<dbReference type="GO" id="GO:0016020">
    <property type="term" value="C:membrane"/>
    <property type="evidence" value="ECO:0007669"/>
    <property type="project" value="UniProtKB-SubCell"/>
</dbReference>
<evidence type="ECO:0000256" key="4">
    <source>
        <dbReference type="ARBA" id="ARBA00023136"/>
    </source>
</evidence>